<sequence>MYQINSKEHPKLVEHKYDLNERKEILLSKLEYMLNYKIDITIESICKEMNICPETLRNWGFNSVVAEMKSKQKKIKLIKFKKNIVDSANKYINENKDTMISPTNIYEHLGVIRTVLWRSSPEITKLLRQEVVQHNMKIRKEQSY</sequence>
<accession>A0A401UU33</accession>
<proteinExistence type="predicted"/>
<organism evidence="1 2">
    <name type="scientific">Clostridium tagluense</name>
    <dbReference type="NCBI Taxonomy" id="360422"/>
    <lineage>
        <taxon>Bacteria</taxon>
        <taxon>Bacillati</taxon>
        <taxon>Bacillota</taxon>
        <taxon>Clostridia</taxon>
        <taxon>Eubacteriales</taxon>
        <taxon>Clostridiaceae</taxon>
        <taxon>Clostridium</taxon>
    </lineage>
</organism>
<dbReference type="Proteomes" id="UP000287872">
    <property type="component" value="Unassembled WGS sequence"/>
</dbReference>
<keyword evidence="2" id="KW-1185">Reference proteome</keyword>
<name>A0A401UU33_9CLOT</name>
<dbReference type="RefSeq" id="WP_125006174.1">
    <property type="nucleotide sequence ID" value="NZ_BHYK01000050.1"/>
</dbReference>
<comment type="caution">
    <text evidence="1">The sequence shown here is derived from an EMBL/GenBank/DDBJ whole genome shotgun (WGS) entry which is preliminary data.</text>
</comment>
<gene>
    <name evidence="1" type="ORF">Ctaglu_46390</name>
</gene>
<dbReference type="EMBL" id="BHYK01000050">
    <property type="protein sequence ID" value="GCD13016.1"/>
    <property type="molecule type" value="Genomic_DNA"/>
</dbReference>
<reference evidence="1 2" key="1">
    <citation type="submission" date="2018-11" db="EMBL/GenBank/DDBJ databases">
        <title>Genome sequencing and assembly of Clostridium tagluense strain A121.</title>
        <authorList>
            <person name="Murakami T."/>
            <person name="Segawa T."/>
            <person name="Shcherbakova V.A."/>
            <person name="Mori H."/>
            <person name="Yoshimura Y."/>
        </authorList>
    </citation>
    <scope>NUCLEOTIDE SEQUENCE [LARGE SCALE GENOMIC DNA]</scope>
    <source>
        <strain evidence="1 2">A121</strain>
    </source>
</reference>
<protein>
    <submittedName>
        <fullName evidence="1">Uncharacterized protein</fullName>
    </submittedName>
</protein>
<evidence type="ECO:0000313" key="1">
    <source>
        <dbReference type="EMBL" id="GCD13016.1"/>
    </source>
</evidence>
<dbReference type="AlphaFoldDB" id="A0A401UU33"/>
<evidence type="ECO:0000313" key="2">
    <source>
        <dbReference type="Proteomes" id="UP000287872"/>
    </source>
</evidence>